<evidence type="ECO:0000313" key="5">
    <source>
        <dbReference type="EMBL" id="QCE03443.1"/>
    </source>
</evidence>
<dbReference type="InterPro" id="IPR032675">
    <property type="entry name" value="LRR_dom_sf"/>
</dbReference>
<keyword evidence="3" id="KW-0732">Signal</keyword>
<dbReference type="Gene3D" id="3.80.10.10">
    <property type="entry name" value="Ribonuclease Inhibitor"/>
    <property type="match status" value="1"/>
</dbReference>
<evidence type="ECO:0000259" key="4">
    <source>
        <dbReference type="Pfam" id="PF08263"/>
    </source>
</evidence>
<evidence type="ECO:0000256" key="2">
    <source>
        <dbReference type="ARBA" id="ARBA00022737"/>
    </source>
</evidence>
<feature type="signal peptide" evidence="3">
    <location>
        <begin position="1"/>
        <end position="19"/>
    </location>
</feature>
<dbReference type="Pfam" id="PF08263">
    <property type="entry name" value="LRRNT_2"/>
    <property type="match status" value="1"/>
</dbReference>
<feature type="domain" description="Leucine-rich repeat-containing N-terminal plant-type" evidence="4">
    <location>
        <begin position="24"/>
        <end position="70"/>
    </location>
</feature>
<dbReference type="SUPFAM" id="SSF52058">
    <property type="entry name" value="L domain-like"/>
    <property type="match status" value="1"/>
</dbReference>
<dbReference type="EMBL" id="CP039352">
    <property type="protein sequence ID" value="QCE03443.1"/>
    <property type="molecule type" value="Genomic_DNA"/>
</dbReference>
<protein>
    <recommendedName>
        <fullName evidence="4">Leucine-rich repeat-containing N-terminal plant-type domain-containing protein</fullName>
    </recommendedName>
</protein>
<gene>
    <name evidence="5" type="ORF">DEO72_LG8g1467</name>
</gene>
<dbReference type="PANTHER" id="PTHR48065:SF75">
    <property type="entry name" value="LEUCINE-RICH REPEAT-CONTAINING N-TERMINAL PLANT-TYPE DOMAIN-CONTAINING PROTEIN"/>
    <property type="match status" value="1"/>
</dbReference>
<reference evidence="5 6" key="1">
    <citation type="submission" date="2019-04" db="EMBL/GenBank/DDBJ databases">
        <title>An improved genome assembly and genetic linkage map for asparagus bean, Vigna unguiculata ssp. sesquipedialis.</title>
        <authorList>
            <person name="Xia Q."/>
            <person name="Zhang R."/>
            <person name="Dong Y."/>
        </authorList>
    </citation>
    <scope>NUCLEOTIDE SEQUENCE [LARGE SCALE GENOMIC DNA]</scope>
    <source>
        <tissue evidence="5">Leaf</tissue>
    </source>
</reference>
<sequence>MRLGVIVSLLLYCVAVLESDGCLENERIGLLQIKSYILSLGREEWNELELDSWVENRSSDCCVWNRVKCSNISTQQHVTHLFLDSLNSRGSHLINGSLYSPFQELLSLDLSNNDYEGWIGKDIKNLQRLKVLDLGSNNLYGSIEGNIIQDYVKFKIL</sequence>
<name>A0A4D6MPV9_VIGUN</name>
<keyword evidence="1" id="KW-0433">Leucine-rich repeat</keyword>
<evidence type="ECO:0000256" key="3">
    <source>
        <dbReference type="SAM" id="SignalP"/>
    </source>
</evidence>
<dbReference type="PANTHER" id="PTHR48065">
    <property type="entry name" value="OS10G0469600 PROTEIN"/>
    <property type="match status" value="1"/>
</dbReference>
<dbReference type="Proteomes" id="UP000501690">
    <property type="component" value="Linkage Group LG8"/>
</dbReference>
<accession>A0A4D6MPV9</accession>
<evidence type="ECO:0000256" key="1">
    <source>
        <dbReference type="ARBA" id="ARBA00022614"/>
    </source>
</evidence>
<keyword evidence="2" id="KW-0677">Repeat</keyword>
<dbReference type="AlphaFoldDB" id="A0A4D6MPV9"/>
<evidence type="ECO:0000313" key="6">
    <source>
        <dbReference type="Proteomes" id="UP000501690"/>
    </source>
</evidence>
<dbReference type="InterPro" id="IPR013210">
    <property type="entry name" value="LRR_N_plant-typ"/>
</dbReference>
<proteinExistence type="predicted"/>
<feature type="chain" id="PRO_5020034786" description="Leucine-rich repeat-containing N-terminal plant-type domain-containing protein" evidence="3">
    <location>
        <begin position="20"/>
        <end position="157"/>
    </location>
</feature>
<keyword evidence="6" id="KW-1185">Reference proteome</keyword>
<organism evidence="5 6">
    <name type="scientific">Vigna unguiculata</name>
    <name type="common">Cowpea</name>
    <dbReference type="NCBI Taxonomy" id="3917"/>
    <lineage>
        <taxon>Eukaryota</taxon>
        <taxon>Viridiplantae</taxon>
        <taxon>Streptophyta</taxon>
        <taxon>Embryophyta</taxon>
        <taxon>Tracheophyta</taxon>
        <taxon>Spermatophyta</taxon>
        <taxon>Magnoliopsida</taxon>
        <taxon>eudicotyledons</taxon>
        <taxon>Gunneridae</taxon>
        <taxon>Pentapetalae</taxon>
        <taxon>rosids</taxon>
        <taxon>fabids</taxon>
        <taxon>Fabales</taxon>
        <taxon>Fabaceae</taxon>
        <taxon>Papilionoideae</taxon>
        <taxon>50 kb inversion clade</taxon>
        <taxon>NPAAA clade</taxon>
        <taxon>indigoferoid/millettioid clade</taxon>
        <taxon>Phaseoleae</taxon>
        <taxon>Vigna</taxon>
    </lineage>
</organism>